<dbReference type="SUPFAM" id="SSF53383">
    <property type="entry name" value="PLP-dependent transferases"/>
    <property type="match status" value="1"/>
</dbReference>
<evidence type="ECO:0000256" key="1">
    <source>
        <dbReference type="ARBA" id="ARBA00023002"/>
    </source>
</evidence>
<dbReference type="Gene3D" id="3.90.1150.10">
    <property type="entry name" value="Aspartate Aminotransferase, domain 1"/>
    <property type="match status" value="1"/>
</dbReference>
<dbReference type="GO" id="GO:0004375">
    <property type="term" value="F:glycine dehydrogenase (decarboxylating) activity"/>
    <property type="evidence" value="ECO:0007669"/>
    <property type="project" value="UniProtKB-EC"/>
</dbReference>
<dbReference type="Proteomes" id="UP000678237">
    <property type="component" value="Unassembled WGS sequence"/>
</dbReference>
<dbReference type="HAMAP" id="MF_00712">
    <property type="entry name" value="GcvPA"/>
    <property type="match status" value="1"/>
</dbReference>
<evidence type="ECO:0000259" key="4">
    <source>
        <dbReference type="Pfam" id="PF02347"/>
    </source>
</evidence>
<dbReference type="NCBIfam" id="NF001696">
    <property type="entry name" value="PRK00451.1"/>
    <property type="match status" value="1"/>
</dbReference>
<dbReference type="GO" id="GO:0009116">
    <property type="term" value="P:nucleoside metabolic process"/>
    <property type="evidence" value="ECO:0007669"/>
    <property type="project" value="InterPro"/>
</dbReference>
<accession>A0A8T4L7X0</accession>
<evidence type="ECO:0000313" key="6">
    <source>
        <dbReference type="Proteomes" id="UP000678237"/>
    </source>
</evidence>
<sequence length="446" mass="48819">MDYVPNTEKESREMLQAIGVKSVDELFQDIPAAKKVKGLLNVSTEMSEVEVTQLLTDLGAKNANAATHAIFLGAGAYNHFTPSAVPYLAFRGEFYTAYTPYQAEVSQGTLRAIFEFQTHITELTGLEVSNASVYDGSTALGETIAGAWQVNQRKQLVISKTVHPHYREVIRTYCWSKGVEVVEVGYKDGKTDWDSLKAVVSDKTSAVMVQSPNFFGCIEEVDQAAEIAHAKGAVLVTTVTEGSSLGLLEAPGKLGADFVVGEGQGFGIPMMYGGPYLGFMATKKEYVRTLPGRLVGKTVDSEGKEGYVMTLQAREQHIRRERSVSNICTNTGLIALMATIYLSLVGRQGLQRVAQQSFQKAHYAHAQLCKIRGVQPLFNQPFYNEFALRVPDAKKASEAMMEAGIIPPLDLGAYYPELKNCLLVCCTEMNSKAQIDHLAKVLEGCR</sequence>
<dbReference type="InterPro" id="IPR023010">
    <property type="entry name" value="GcvPA"/>
</dbReference>
<dbReference type="EMBL" id="JAGVWE010000005">
    <property type="protein sequence ID" value="MBS3063348.1"/>
    <property type="molecule type" value="Genomic_DNA"/>
</dbReference>
<dbReference type="CDD" id="cd00613">
    <property type="entry name" value="GDC-P"/>
    <property type="match status" value="1"/>
</dbReference>
<proteinExistence type="inferred from homology"/>
<dbReference type="GO" id="GO:0019464">
    <property type="term" value="P:glycine decarboxylation via glycine cleavage system"/>
    <property type="evidence" value="ECO:0007669"/>
    <property type="project" value="UniProtKB-UniRule"/>
</dbReference>
<dbReference type="PIRSF" id="PIRSF006815">
    <property type="entry name" value="GcvPA"/>
    <property type="match status" value="1"/>
</dbReference>
<comment type="similarity">
    <text evidence="3">Belongs to the GcvP family. N-terminal subunit subfamily.</text>
</comment>
<dbReference type="PANTHER" id="PTHR42806:SF1">
    <property type="entry name" value="GLYCINE DEHYDROGENASE (DECARBOXYLATING)"/>
    <property type="match status" value="1"/>
</dbReference>
<keyword evidence="1 3" id="KW-0560">Oxidoreductase</keyword>
<dbReference type="Pfam" id="PF02347">
    <property type="entry name" value="GDC-P"/>
    <property type="match status" value="1"/>
</dbReference>
<evidence type="ECO:0000256" key="2">
    <source>
        <dbReference type="ARBA" id="ARBA00049026"/>
    </source>
</evidence>
<feature type="domain" description="Glycine cleavage system P-protein N-terminal" evidence="4">
    <location>
        <begin position="2"/>
        <end position="442"/>
    </location>
</feature>
<dbReference type="EC" id="1.4.4.2" evidence="3"/>
<evidence type="ECO:0000256" key="3">
    <source>
        <dbReference type="HAMAP-Rule" id="MF_00712"/>
    </source>
</evidence>
<comment type="caution">
    <text evidence="5">The sequence shown here is derived from an EMBL/GenBank/DDBJ whole genome shotgun (WGS) entry which is preliminary data.</text>
</comment>
<evidence type="ECO:0000313" key="5">
    <source>
        <dbReference type="EMBL" id="MBS3063348.1"/>
    </source>
</evidence>
<dbReference type="AlphaFoldDB" id="A0A8T4L7X0"/>
<comment type="function">
    <text evidence="3">The glycine cleavage system catalyzes the degradation of glycine. The P protein binds the alpha-amino group of glycine through its pyridoxal phosphate cofactor; CO(2) is released and the remaining methylamine moiety is then transferred to the lipoamide cofactor of the H protein.</text>
</comment>
<gene>
    <name evidence="3 5" type="primary">gcvPA</name>
    <name evidence="5" type="ORF">J4203_05750</name>
</gene>
<reference evidence="5" key="1">
    <citation type="submission" date="2021-03" db="EMBL/GenBank/DDBJ databases">
        <authorList>
            <person name="Jaffe A."/>
        </authorList>
    </citation>
    <scope>NUCLEOTIDE SEQUENCE</scope>
    <source>
        <strain evidence="5">RIFCSPLOWO2_01_FULL_58_19</strain>
    </source>
</reference>
<comment type="subunit">
    <text evidence="3">The glycine cleavage system is composed of four proteins: P, T, L and H. In this organism, the P 'protein' is a heterodimer of two subunits.</text>
</comment>
<name>A0A8T4L7X0_9ARCH</name>
<dbReference type="InterPro" id="IPR020581">
    <property type="entry name" value="GDC_P"/>
</dbReference>
<reference evidence="5" key="2">
    <citation type="submission" date="2021-05" db="EMBL/GenBank/DDBJ databases">
        <title>Protein family content uncovers lineage relationships and bacterial pathway maintenance mechanisms in DPANN archaea.</title>
        <authorList>
            <person name="Castelle C.J."/>
            <person name="Meheust R."/>
            <person name="Jaffe A.L."/>
            <person name="Seitz K."/>
            <person name="Gong X."/>
            <person name="Baker B.J."/>
            <person name="Banfield J.F."/>
        </authorList>
    </citation>
    <scope>NUCLEOTIDE SEQUENCE</scope>
    <source>
        <strain evidence="5">RIFCSPLOWO2_01_FULL_58_19</strain>
    </source>
</reference>
<dbReference type="PANTHER" id="PTHR42806">
    <property type="entry name" value="GLYCINE CLEAVAGE SYSTEM P-PROTEIN"/>
    <property type="match status" value="1"/>
</dbReference>
<dbReference type="InterPro" id="IPR015424">
    <property type="entry name" value="PyrdxlP-dep_Trfase"/>
</dbReference>
<dbReference type="InterPro" id="IPR015422">
    <property type="entry name" value="PyrdxlP-dep_Trfase_small"/>
</dbReference>
<dbReference type="Gene3D" id="3.40.640.10">
    <property type="entry name" value="Type I PLP-dependent aspartate aminotransferase-like (Major domain)"/>
    <property type="match status" value="1"/>
</dbReference>
<comment type="catalytic activity">
    <reaction evidence="2 3">
        <text>N(6)-[(R)-lipoyl]-L-lysyl-[glycine-cleavage complex H protein] + glycine + H(+) = N(6)-[(R)-S(8)-aminomethyldihydrolipoyl]-L-lysyl-[glycine-cleavage complex H protein] + CO2</text>
        <dbReference type="Rhea" id="RHEA:24304"/>
        <dbReference type="Rhea" id="RHEA-COMP:10494"/>
        <dbReference type="Rhea" id="RHEA-COMP:10495"/>
        <dbReference type="ChEBI" id="CHEBI:15378"/>
        <dbReference type="ChEBI" id="CHEBI:16526"/>
        <dbReference type="ChEBI" id="CHEBI:57305"/>
        <dbReference type="ChEBI" id="CHEBI:83099"/>
        <dbReference type="ChEBI" id="CHEBI:83143"/>
        <dbReference type="EC" id="1.4.4.2"/>
    </reaction>
</comment>
<dbReference type="InterPro" id="IPR015421">
    <property type="entry name" value="PyrdxlP-dep_Trfase_major"/>
</dbReference>
<protein>
    <recommendedName>
        <fullName evidence="3">Probable glycine dehydrogenase (decarboxylating) subunit 1</fullName>
        <ecNumber evidence="3">1.4.4.2</ecNumber>
    </recommendedName>
    <alternativeName>
        <fullName evidence="3">Glycine cleavage system P-protein subunit 1</fullName>
    </alternativeName>
    <alternativeName>
        <fullName evidence="3">Glycine decarboxylase subunit 1</fullName>
    </alternativeName>
    <alternativeName>
        <fullName evidence="3">Glycine dehydrogenase (aminomethyl-transferring) subunit 1</fullName>
    </alternativeName>
</protein>
<organism evidence="5 6">
    <name type="scientific">Candidatus Iainarchaeum sp</name>
    <dbReference type="NCBI Taxonomy" id="3101447"/>
    <lineage>
        <taxon>Archaea</taxon>
        <taxon>Candidatus Iainarchaeota</taxon>
        <taxon>Candidatus Iainarchaeia</taxon>
        <taxon>Candidatus Iainarchaeales</taxon>
        <taxon>Candidatus Iainarchaeaceae</taxon>
        <taxon>Candidatus Iainarchaeum</taxon>
    </lineage>
</organism>
<dbReference type="InterPro" id="IPR049315">
    <property type="entry name" value="GDC-P_N"/>
</dbReference>